<dbReference type="EMBL" id="JAFHAP010000005">
    <property type="protein sequence ID" value="MBN2908793.1"/>
    <property type="molecule type" value="Genomic_DNA"/>
</dbReference>
<accession>A0ABS2WH03</accession>
<comment type="caution">
    <text evidence="1">The sequence shown here is derived from an EMBL/GenBank/DDBJ whole genome shotgun (WGS) entry which is preliminary data.</text>
</comment>
<protein>
    <submittedName>
        <fullName evidence="1">Uncharacterized protein</fullName>
    </submittedName>
</protein>
<evidence type="ECO:0000313" key="2">
    <source>
        <dbReference type="Proteomes" id="UP001177120"/>
    </source>
</evidence>
<gene>
    <name evidence="1" type="ORF">JQC72_04555</name>
</gene>
<dbReference type="RefSeq" id="WP_205493283.1">
    <property type="nucleotide sequence ID" value="NZ_JAFHAP010000005.1"/>
</dbReference>
<proteinExistence type="predicted"/>
<dbReference type="Proteomes" id="UP001177120">
    <property type="component" value="Unassembled WGS sequence"/>
</dbReference>
<name>A0ABS2WH03_9BACL</name>
<keyword evidence="2" id="KW-1185">Reference proteome</keyword>
<evidence type="ECO:0000313" key="1">
    <source>
        <dbReference type="EMBL" id="MBN2908793.1"/>
    </source>
</evidence>
<sequence length="139" mass="15804">MKKRKIGWKERLCAMHPIVVSRSVKGVNKLEVKLEDVITAIHMLVDKAKKQGISAVELNDYYWSVAADERENVTVPDEPSLVVGSLVDDWESILKMINGQNPPSIVDFERLGNVLISMARQSIIRISHTKDVSEREHVW</sequence>
<organism evidence="1 2">
    <name type="scientific">Polycladomyces zharkentensis</name>
    <dbReference type="NCBI Taxonomy" id="2807616"/>
    <lineage>
        <taxon>Bacteria</taxon>
        <taxon>Bacillati</taxon>
        <taxon>Bacillota</taxon>
        <taxon>Bacilli</taxon>
        <taxon>Bacillales</taxon>
        <taxon>Thermoactinomycetaceae</taxon>
        <taxon>Polycladomyces</taxon>
    </lineage>
</organism>
<reference evidence="1" key="1">
    <citation type="journal article" date="2024" name="Int. J. Syst. Evol. Microbiol.">
        <title>Polycladomyces zharkentensis sp. nov., a novel thermophilic cellulose- and starch-degrading member of the Bacillota from a geothermal aquifer in Kazakhstan.</title>
        <authorList>
            <person name="Mashzhan A."/>
            <person name="Kistaubayeva A."/>
            <person name="Javier-Lopez R."/>
            <person name="Bissenova U."/>
            <person name="Bissenbay A."/>
            <person name="Birkeland N.K."/>
        </authorList>
    </citation>
    <scope>NUCLEOTIDE SEQUENCE</scope>
    <source>
        <strain evidence="1">ZKZ2T</strain>
    </source>
</reference>